<feature type="transmembrane region" description="Helical" evidence="7">
    <location>
        <begin position="309"/>
        <end position="332"/>
    </location>
</feature>
<dbReference type="OrthoDB" id="2365435at2"/>
<organism evidence="9 10">
    <name type="scientific">Candidatus Saccharimonas aalborgensis</name>
    <dbReference type="NCBI Taxonomy" id="1332188"/>
    <lineage>
        <taxon>Bacteria</taxon>
        <taxon>Candidatus Saccharimonadota</taxon>
        <taxon>Candidatus Saccharimonadia</taxon>
        <taxon>Candidatus Saccharimonadales</taxon>
        <taxon>Candidatus Saccharimonadaceae</taxon>
        <taxon>Candidatus Saccharimonas</taxon>
    </lineage>
</organism>
<dbReference type="Gene3D" id="1.20.1640.10">
    <property type="entry name" value="Multidrug efflux transporter AcrB transmembrane domain"/>
    <property type="match status" value="2"/>
</dbReference>
<dbReference type="InterPro" id="IPR004869">
    <property type="entry name" value="MMPL_dom"/>
</dbReference>
<reference evidence="9 10" key="1">
    <citation type="journal article" date="2013" name="Nat. Biotechnol.">
        <title>Genome sequences of rare, uncultured bacteria obtained by differential coverage binning of multiple metagenomes.</title>
        <authorList>
            <person name="Albertsen M."/>
            <person name="Hugenholtz P."/>
            <person name="Skarshewski A."/>
            <person name="Nielsen K.L."/>
            <person name="Tyson G.W."/>
            <person name="Nielsen P.H."/>
        </authorList>
    </citation>
    <scope>NUCLEOTIDE SEQUENCE [LARGE SCALE GENOMIC DNA]</scope>
    <source>
        <strain evidence="9">TM71</strain>
    </source>
</reference>
<feature type="transmembrane region" description="Helical" evidence="7">
    <location>
        <begin position="590"/>
        <end position="611"/>
    </location>
</feature>
<name>R4PNI8_9BACT</name>
<protein>
    <submittedName>
        <fullName evidence="9">Putative drug exporter of the RND superfamily</fullName>
    </submittedName>
</protein>
<feature type="transmembrane region" description="Helical" evidence="7">
    <location>
        <begin position="170"/>
        <end position="194"/>
    </location>
</feature>
<feature type="transmembrane region" description="Helical" evidence="7">
    <location>
        <begin position="690"/>
        <end position="715"/>
    </location>
</feature>
<feature type="transmembrane region" description="Helical" evidence="7">
    <location>
        <begin position="201"/>
        <end position="223"/>
    </location>
</feature>
<feature type="transmembrane region" description="Helical" evidence="7">
    <location>
        <begin position="623"/>
        <end position="642"/>
    </location>
</feature>
<dbReference type="STRING" id="1332188.L336_0842"/>
<sequence length="740" mass="78596">MTKKSRSRVSSRWLYGLSALIVVGWLAVSGIGGPYFGKISKVSSNDLTNFLPKSAEATAVNTELLKFRDSSTIPLIAVFHDTNRDISDSDMVKLTDSAKQLRSIEGVSSDISPPIRSDDGKAAIIVIPLASGAEFKTIFPALKSTIDGAGIGISYKLAGPASFARDLQNAFGGIDVTLLLVALAVVFVILLIVYRSPLLPVIVLLGSISALSAAIIIVYHLAANGAIQLNGQVQGILSILVIGAATDYSLLYIARLREELSEHRTTWEATKAALKGSWEPIVAAGGTVIVGLLFLLLSDLGSNKALGPVGSIGIILAIISSLTFLPAALLLAGRTAFWPRKPQYDLTHNDKYEQRHRLWASVGAFVRKYPRRVWIVTSALLIVACAGYFQLKADGVAQSDFVLGKSEARDAQAILNDHFPGGSGSPTYVIVPESKVDQSVTVIDADPGVASTAITATGSPSGTAPIGKSKQKLLETLQAAIAKRGQIPAGTPVESFSPFKNATPKVIDGMVLLQVTLTDGADTQAARATIVRLRTALHPLENSIKVGGISAVQYDTIISSERDRYVIIPLILAAITVILVVLLRSLVAPIILLLTTVVSFEATLGVSAVLFNHVFQFPGADPSVVLFGFVFLVALGIDYNIFLMTRVREEINKRGVVDGTIKALVVTGGVITSAGVVLASTFAALGVIPILFLAQLAFIVAFGVLLDTIIVRSLLVPSLTIDIGRPMWWPSKLARQRKGE</sequence>
<feature type="transmembrane region" description="Helical" evidence="7">
    <location>
        <begin position="235"/>
        <end position="256"/>
    </location>
</feature>
<dbReference type="HOGENOM" id="CLU_005108_4_1_0"/>
<feature type="transmembrane region" description="Helical" evidence="7">
    <location>
        <begin position="373"/>
        <end position="391"/>
    </location>
</feature>
<feature type="transmembrane region" description="Helical" evidence="7">
    <location>
        <begin position="277"/>
        <end position="297"/>
    </location>
</feature>
<keyword evidence="4 7" id="KW-0812">Transmembrane</keyword>
<dbReference type="PATRIC" id="fig|1332188.3.peg.836"/>
<dbReference type="SUPFAM" id="SSF82866">
    <property type="entry name" value="Multidrug efflux transporter AcrB transmembrane domain"/>
    <property type="match status" value="2"/>
</dbReference>
<feature type="transmembrane region" description="Helical" evidence="7">
    <location>
        <begin position="663"/>
        <end position="684"/>
    </location>
</feature>
<feature type="domain" description="Membrane transport protein MMPL" evidence="8">
    <location>
        <begin position="511"/>
        <end position="732"/>
    </location>
</feature>
<dbReference type="KEGG" id="saal:L336_0842"/>
<keyword evidence="5 7" id="KW-1133">Transmembrane helix</keyword>
<dbReference type="Proteomes" id="UP000013893">
    <property type="component" value="Chromosome"/>
</dbReference>
<accession>R4PNI8</accession>
<keyword evidence="10" id="KW-1185">Reference proteome</keyword>
<dbReference type="EMBL" id="CP005957">
    <property type="protein sequence ID" value="AGL62544.1"/>
    <property type="molecule type" value="Genomic_DNA"/>
</dbReference>
<feature type="domain" description="Membrane transport protein MMPL" evidence="8">
    <location>
        <begin position="65"/>
        <end position="372"/>
    </location>
</feature>
<dbReference type="GO" id="GO:0005886">
    <property type="term" value="C:plasma membrane"/>
    <property type="evidence" value="ECO:0007669"/>
    <property type="project" value="UniProtKB-SubCell"/>
</dbReference>
<feature type="transmembrane region" description="Helical" evidence="7">
    <location>
        <begin position="12"/>
        <end position="36"/>
    </location>
</feature>
<dbReference type="Pfam" id="PF03176">
    <property type="entry name" value="MMPL"/>
    <property type="match status" value="2"/>
</dbReference>
<keyword evidence="3" id="KW-1003">Cell membrane</keyword>
<comment type="similarity">
    <text evidence="2">Belongs to the resistance-nodulation-cell division (RND) (TC 2.A.6) family. MmpL subfamily.</text>
</comment>
<evidence type="ECO:0000256" key="5">
    <source>
        <dbReference type="ARBA" id="ARBA00022989"/>
    </source>
</evidence>
<dbReference type="RefSeq" id="WP_015641994.1">
    <property type="nucleotide sequence ID" value="NC_021219.1"/>
</dbReference>
<evidence type="ECO:0000256" key="1">
    <source>
        <dbReference type="ARBA" id="ARBA00004651"/>
    </source>
</evidence>
<evidence type="ECO:0000313" key="10">
    <source>
        <dbReference type="Proteomes" id="UP000013893"/>
    </source>
</evidence>
<evidence type="ECO:0000256" key="7">
    <source>
        <dbReference type="SAM" id="Phobius"/>
    </source>
</evidence>
<gene>
    <name evidence="9" type="ORF">L336_0842</name>
</gene>
<dbReference type="PANTHER" id="PTHR33406:SF6">
    <property type="entry name" value="MEMBRANE PROTEIN YDGH-RELATED"/>
    <property type="match status" value="1"/>
</dbReference>
<dbReference type="PANTHER" id="PTHR33406">
    <property type="entry name" value="MEMBRANE PROTEIN MJ1562-RELATED"/>
    <property type="match status" value="1"/>
</dbReference>
<dbReference type="AlphaFoldDB" id="R4PNI8"/>
<dbReference type="InterPro" id="IPR050545">
    <property type="entry name" value="Mycobact_MmpL"/>
</dbReference>
<evidence type="ECO:0000256" key="3">
    <source>
        <dbReference type="ARBA" id="ARBA00022475"/>
    </source>
</evidence>
<comment type="subcellular location">
    <subcellularLocation>
        <location evidence="1">Cell membrane</location>
        <topology evidence="1">Multi-pass membrane protein</topology>
    </subcellularLocation>
</comment>
<evidence type="ECO:0000313" key="9">
    <source>
        <dbReference type="EMBL" id="AGL62544.1"/>
    </source>
</evidence>
<evidence type="ECO:0000259" key="8">
    <source>
        <dbReference type="Pfam" id="PF03176"/>
    </source>
</evidence>
<evidence type="ECO:0000256" key="6">
    <source>
        <dbReference type="ARBA" id="ARBA00023136"/>
    </source>
</evidence>
<evidence type="ECO:0000256" key="4">
    <source>
        <dbReference type="ARBA" id="ARBA00022692"/>
    </source>
</evidence>
<proteinExistence type="inferred from homology"/>
<keyword evidence="6 7" id="KW-0472">Membrane</keyword>
<evidence type="ECO:0000256" key="2">
    <source>
        <dbReference type="ARBA" id="ARBA00010157"/>
    </source>
</evidence>
<feature type="transmembrane region" description="Helical" evidence="7">
    <location>
        <begin position="565"/>
        <end position="583"/>
    </location>
</feature>